<feature type="compositionally biased region" description="Basic and acidic residues" evidence="1">
    <location>
        <begin position="178"/>
        <end position="188"/>
    </location>
</feature>
<keyword evidence="3" id="KW-1185">Reference proteome</keyword>
<evidence type="ECO:0000313" key="3">
    <source>
        <dbReference type="Proteomes" id="UP001379533"/>
    </source>
</evidence>
<dbReference type="RefSeq" id="WP_394845752.1">
    <property type="nucleotide sequence ID" value="NZ_CP089982.1"/>
</dbReference>
<gene>
    <name evidence="2" type="ORF">LZC95_53075</name>
</gene>
<feature type="region of interest" description="Disordered" evidence="1">
    <location>
        <begin position="156"/>
        <end position="188"/>
    </location>
</feature>
<evidence type="ECO:0000313" key="2">
    <source>
        <dbReference type="EMBL" id="WXA95143.1"/>
    </source>
</evidence>
<evidence type="ECO:0000256" key="1">
    <source>
        <dbReference type="SAM" id="MobiDB-lite"/>
    </source>
</evidence>
<reference evidence="2 3" key="1">
    <citation type="submission" date="2021-12" db="EMBL/GenBank/DDBJ databases">
        <title>Discovery of the Pendulisporaceae a myxobacterial family with distinct sporulation behavior and unique specialized metabolism.</title>
        <authorList>
            <person name="Garcia R."/>
            <person name="Popoff A."/>
            <person name="Bader C.D."/>
            <person name="Loehr J."/>
            <person name="Walesch S."/>
            <person name="Walt C."/>
            <person name="Boldt J."/>
            <person name="Bunk B."/>
            <person name="Haeckl F.J.F.P.J."/>
            <person name="Gunesch A.P."/>
            <person name="Birkelbach J."/>
            <person name="Nuebel U."/>
            <person name="Pietschmann T."/>
            <person name="Bach T."/>
            <person name="Mueller R."/>
        </authorList>
    </citation>
    <scope>NUCLEOTIDE SEQUENCE [LARGE SCALE GENOMIC DNA]</scope>
    <source>
        <strain evidence="2 3">MSr12523</strain>
    </source>
</reference>
<sequence length="358" mass="36730">MQHCFLERTIPLSLATLVVLSGRSTYAQTAVSLEWSAPLAECGDGGAVEVEVNRLLGGQPVAPEKRVRARVRIERAPDGAWQVDLVTEQAGTRGERTLSAASCRAAADATALILALIIDPTQVAATRASETPVVSGTPGTPVTPVREAPATVAQTSAVEVTPATPPTTLPPPVAADRTPGEMRSAPKRDGSTLVAVGAFGLGDLGALPTAAAGIGLFVAWTPGRARIEAAGADYPDATARLTGAGGGSFHLATGMLRGCYAISVRSPFESSACVGFEAGAMGGDGFGVSMPGSGMAFWTASVVGGLFAYRLTPNLAIRFDTGLSVALVRPRFVLDNAGFVHRPSALGARMAFGMEVRF</sequence>
<organism evidence="2 3">
    <name type="scientific">Pendulispora brunnea</name>
    <dbReference type="NCBI Taxonomy" id="2905690"/>
    <lineage>
        <taxon>Bacteria</taxon>
        <taxon>Pseudomonadati</taxon>
        <taxon>Myxococcota</taxon>
        <taxon>Myxococcia</taxon>
        <taxon>Myxococcales</taxon>
        <taxon>Sorangiineae</taxon>
        <taxon>Pendulisporaceae</taxon>
        <taxon>Pendulispora</taxon>
    </lineage>
</organism>
<feature type="compositionally biased region" description="Pro residues" evidence="1">
    <location>
        <begin position="163"/>
        <end position="173"/>
    </location>
</feature>
<dbReference type="Proteomes" id="UP001379533">
    <property type="component" value="Chromosome"/>
</dbReference>
<protein>
    <submittedName>
        <fullName evidence="2">Uncharacterized protein</fullName>
    </submittedName>
</protein>
<dbReference type="EMBL" id="CP089982">
    <property type="protein sequence ID" value="WXA95143.1"/>
    <property type="molecule type" value="Genomic_DNA"/>
</dbReference>
<accession>A0ABZ2K8X4</accession>
<name>A0ABZ2K8X4_9BACT</name>
<proteinExistence type="predicted"/>